<protein>
    <submittedName>
        <fullName evidence="1">Uncharacterized protein</fullName>
    </submittedName>
</protein>
<proteinExistence type="predicted"/>
<reference evidence="1" key="1">
    <citation type="submission" date="2022-01" db="EMBL/GenBank/DDBJ databases">
        <title>Novel bile acid biosynthetic pathways are enriched in the microbiome of centenarians.</title>
        <authorList>
            <person name="Sato Y."/>
            <person name="Atarashi K."/>
            <person name="Plichta R.D."/>
            <person name="Arai Y."/>
            <person name="Sasajima S."/>
            <person name="Kearney M.S."/>
            <person name="Suda W."/>
            <person name="Takeshita K."/>
            <person name="Sasaki T."/>
            <person name="Okamoto S."/>
            <person name="Skelly N.A."/>
            <person name="Okamura Y."/>
            <person name="Vlamakis H."/>
            <person name="Li Y."/>
            <person name="Tanoue T."/>
            <person name="Takei H."/>
            <person name="Nittono H."/>
            <person name="Narushima S."/>
            <person name="Irie J."/>
            <person name="Itoh H."/>
            <person name="Moriya K."/>
            <person name="Sugiura Y."/>
            <person name="Suematsu M."/>
            <person name="Moritoki N."/>
            <person name="Shibata S."/>
            <person name="Littman R.D."/>
            <person name="Fischbach A.M."/>
            <person name="Uwamino Y."/>
            <person name="Inoue T."/>
            <person name="Honda A."/>
            <person name="Hattori M."/>
            <person name="Murai T."/>
            <person name="Xavier J.R."/>
            <person name="Hirose N."/>
            <person name="Honda K."/>
        </authorList>
    </citation>
    <scope>NUCLEOTIDE SEQUENCE</scope>
    <source>
        <strain evidence="1">CE91-St55</strain>
    </source>
</reference>
<dbReference type="AlphaFoldDB" id="A0A413WTI0"/>
<organism evidence="1 2">
    <name type="scientific">Hungatella hathewayi</name>
    <dbReference type="NCBI Taxonomy" id="154046"/>
    <lineage>
        <taxon>Bacteria</taxon>
        <taxon>Bacillati</taxon>
        <taxon>Bacillota</taxon>
        <taxon>Clostridia</taxon>
        <taxon>Lachnospirales</taxon>
        <taxon>Lachnospiraceae</taxon>
        <taxon>Hungatella</taxon>
    </lineage>
</organism>
<evidence type="ECO:0000313" key="1">
    <source>
        <dbReference type="EMBL" id="GKH01217.1"/>
    </source>
</evidence>
<evidence type="ECO:0000313" key="2">
    <source>
        <dbReference type="Proteomes" id="UP001055091"/>
    </source>
</evidence>
<dbReference type="Proteomes" id="UP001055091">
    <property type="component" value="Unassembled WGS sequence"/>
</dbReference>
<accession>A0A413WTI0</accession>
<dbReference type="RefSeq" id="WP_006770722.1">
    <property type="nucleotide sequence ID" value="NZ_BQNJ01000001.1"/>
</dbReference>
<sequence>MKGLKKIVFMAAAICVCLAACSGKKSTGYAETPEAAVQSAMEALQTLDLETFNALTDNYVSTERNWLGIPVRRRYRVFSELQQPGILEGAKEKANRAFAEKIVKNLTWEITGAETEGERSVISVRITNTDMSDVMGRYTVHVLEKMTDGKGTGLKELFEEIAEADYDRGGVLPYLDEAEGSVTTDVAVTVCRENGRWIMKITDPLIEAFMGNFGAGEFSGEVNARIEELEEEYEKKMVQWGEDFGSRIGQWLEGIFN</sequence>
<dbReference type="EMBL" id="BQNJ01000001">
    <property type="protein sequence ID" value="GKH01217.1"/>
    <property type="molecule type" value="Genomic_DNA"/>
</dbReference>
<gene>
    <name evidence="1" type="ORF">CE91St55_31980</name>
</gene>
<comment type="caution">
    <text evidence="1">The sequence shown here is derived from an EMBL/GenBank/DDBJ whole genome shotgun (WGS) entry which is preliminary data.</text>
</comment>
<name>A0A413WTI0_9FIRM</name>
<dbReference type="GeneID" id="93152009"/>